<evidence type="ECO:0000313" key="2">
    <source>
        <dbReference type="EMBL" id="KEH37851.1"/>
    </source>
</evidence>
<dbReference type="Proteomes" id="UP000002051">
    <property type="component" value="Chromosome 2"/>
</dbReference>
<name>A0A072V8C5_MEDTR</name>
<reference evidence="2 4" key="1">
    <citation type="journal article" date="2011" name="Nature">
        <title>The Medicago genome provides insight into the evolution of rhizobial symbioses.</title>
        <authorList>
            <person name="Young N.D."/>
            <person name="Debelle F."/>
            <person name="Oldroyd G.E."/>
            <person name="Geurts R."/>
            <person name="Cannon S.B."/>
            <person name="Udvardi M.K."/>
            <person name="Benedito V.A."/>
            <person name="Mayer K.F."/>
            <person name="Gouzy J."/>
            <person name="Schoof H."/>
            <person name="Van de Peer Y."/>
            <person name="Proost S."/>
            <person name="Cook D.R."/>
            <person name="Meyers B.C."/>
            <person name="Spannagl M."/>
            <person name="Cheung F."/>
            <person name="De Mita S."/>
            <person name="Krishnakumar V."/>
            <person name="Gundlach H."/>
            <person name="Zhou S."/>
            <person name="Mudge J."/>
            <person name="Bharti A.K."/>
            <person name="Murray J.D."/>
            <person name="Naoumkina M.A."/>
            <person name="Rosen B."/>
            <person name="Silverstein K.A."/>
            <person name="Tang H."/>
            <person name="Rombauts S."/>
            <person name="Zhao P.X."/>
            <person name="Zhou P."/>
            <person name="Barbe V."/>
            <person name="Bardou P."/>
            <person name="Bechner M."/>
            <person name="Bellec A."/>
            <person name="Berger A."/>
            <person name="Berges H."/>
            <person name="Bidwell S."/>
            <person name="Bisseling T."/>
            <person name="Choisne N."/>
            <person name="Couloux A."/>
            <person name="Denny R."/>
            <person name="Deshpande S."/>
            <person name="Dai X."/>
            <person name="Doyle J.J."/>
            <person name="Dudez A.M."/>
            <person name="Farmer A.D."/>
            <person name="Fouteau S."/>
            <person name="Franken C."/>
            <person name="Gibelin C."/>
            <person name="Gish J."/>
            <person name="Goldstein S."/>
            <person name="Gonzalez A.J."/>
            <person name="Green P.J."/>
            <person name="Hallab A."/>
            <person name="Hartog M."/>
            <person name="Hua A."/>
            <person name="Humphray S.J."/>
            <person name="Jeong D.H."/>
            <person name="Jing Y."/>
            <person name="Jocker A."/>
            <person name="Kenton S.M."/>
            <person name="Kim D.J."/>
            <person name="Klee K."/>
            <person name="Lai H."/>
            <person name="Lang C."/>
            <person name="Lin S."/>
            <person name="Macmil S.L."/>
            <person name="Magdelenat G."/>
            <person name="Matthews L."/>
            <person name="McCorrison J."/>
            <person name="Monaghan E.L."/>
            <person name="Mun J.H."/>
            <person name="Najar F.Z."/>
            <person name="Nicholson C."/>
            <person name="Noirot C."/>
            <person name="O'Bleness M."/>
            <person name="Paule C.R."/>
            <person name="Poulain J."/>
            <person name="Prion F."/>
            <person name="Qin B."/>
            <person name="Qu C."/>
            <person name="Retzel E.F."/>
            <person name="Riddle C."/>
            <person name="Sallet E."/>
            <person name="Samain S."/>
            <person name="Samson N."/>
            <person name="Sanders I."/>
            <person name="Saurat O."/>
            <person name="Scarpelli C."/>
            <person name="Schiex T."/>
            <person name="Segurens B."/>
            <person name="Severin A.J."/>
            <person name="Sherrier D.J."/>
            <person name="Shi R."/>
            <person name="Sims S."/>
            <person name="Singer S.R."/>
            <person name="Sinharoy S."/>
            <person name="Sterck L."/>
            <person name="Viollet A."/>
            <person name="Wang B.B."/>
            <person name="Wang K."/>
            <person name="Wang M."/>
            <person name="Wang X."/>
            <person name="Warfsmann J."/>
            <person name="Weissenbach J."/>
            <person name="White D.D."/>
            <person name="White J.D."/>
            <person name="Wiley G.B."/>
            <person name="Wincker P."/>
            <person name="Xing Y."/>
            <person name="Yang L."/>
            <person name="Yao Z."/>
            <person name="Ying F."/>
            <person name="Zhai J."/>
            <person name="Zhou L."/>
            <person name="Zuber A."/>
            <person name="Denarie J."/>
            <person name="Dixon R.A."/>
            <person name="May G.D."/>
            <person name="Schwartz D.C."/>
            <person name="Rogers J."/>
            <person name="Quetier F."/>
            <person name="Town C.D."/>
            <person name="Roe B.A."/>
        </authorList>
    </citation>
    <scope>NUCLEOTIDE SEQUENCE [LARGE SCALE GENOMIC DNA]</scope>
    <source>
        <strain evidence="2">A17</strain>
        <strain evidence="3 4">cv. Jemalong A17</strain>
    </source>
</reference>
<proteinExistence type="predicted"/>
<dbReference type="HOGENOM" id="CLU_2240558_0_0_1"/>
<evidence type="ECO:0000313" key="4">
    <source>
        <dbReference type="Proteomes" id="UP000002051"/>
    </source>
</evidence>
<evidence type="ECO:0000313" key="3">
    <source>
        <dbReference type="EnsemblPlants" id="KEH37851"/>
    </source>
</evidence>
<dbReference type="STRING" id="3880.A0A072V8C5"/>
<sequence>MTHQLPSRGNGAIVTPRRQPPTFVPSHLVGTDRRKDIHQTEASRTIFEESSPSDASKLVIADAPKVPPPLHEELENLEHLKEQLHKKWEMLDQKRNKFKHQLNKL</sequence>
<organism evidence="2 4">
    <name type="scientific">Medicago truncatula</name>
    <name type="common">Barrel medic</name>
    <name type="synonym">Medicago tribuloides</name>
    <dbReference type="NCBI Taxonomy" id="3880"/>
    <lineage>
        <taxon>Eukaryota</taxon>
        <taxon>Viridiplantae</taxon>
        <taxon>Streptophyta</taxon>
        <taxon>Embryophyta</taxon>
        <taxon>Tracheophyta</taxon>
        <taxon>Spermatophyta</taxon>
        <taxon>Magnoliopsida</taxon>
        <taxon>eudicotyledons</taxon>
        <taxon>Gunneridae</taxon>
        <taxon>Pentapetalae</taxon>
        <taxon>rosids</taxon>
        <taxon>fabids</taxon>
        <taxon>Fabales</taxon>
        <taxon>Fabaceae</taxon>
        <taxon>Papilionoideae</taxon>
        <taxon>50 kb inversion clade</taxon>
        <taxon>NPAAA clade</taxon>
        <taxon>Hologalegina</taxon>
        <taxon>IRL clade</taxon>
        <taxon>Trifolieae</taxon>
        <taxon>Medicago</taxon>
    </lineage>
</organism>
<reference evidence="3" key="3">
    <citation type="submission" date="2015-04" db="UniProtKB">
        <authorList>
            <consortium name="EnsemblPlants"/>
        </authorList>
    </citation>
    <scope>IDENTIFICATION</scope>
    <source>
        <strain evidence="3">cv. Jemalong A17</strain>
    </source>
</reference>
<evidence type="ECO:0000256" key="1">
    <source>
        <dbReference type="SAM" id="MobiDB-lite"/>
    </source>
</evidence>
<dbReference type="AlphaFoldDB" id="A0A072V8C5"/>
<feature type="region of interest" description="Disordered" evidence="1">
    <location>
        <begin position="1"/>
        <end position="28"/>
    </location>
</feature>
<gene>
    <name evidence="2" type="ordered locus">MTR_2g449940</name>
</gene>
<reference evidence="2 4" key="2">
    <citation type="journal article" date="2014" name="BMC Genomics">
        <title>An improved genome release (version Mt4.0) for the model legume Medicago truncatula.</title>
        <authorList>
            <person name="Tang H."/>
            <person name="Krishnakumar V."/>
            <person name="Bidwell S."/>
            <person name="Rosen B."/>
            <person name="Chan A."/>
            <person name="Zhou S."/>
            <person name="Gentzbittel L."/>
            <person name="Childs K.L."/>
            <person name="Yandell M."/>
            <person name="Gundlach H."/>
            <person name="Mayer K.F."/>
            <person name="Schwartz D.C."/>
            <person name="Town C.D."/>
        </authorList>
    </citation>
    <scope>GENOME REANNOTATION</scope>
    <source>
        <strain evidence="2">A17</strain>
        <strain evidence="3 4">cv. Jemalong A17</strain>
    </source>
</reference>
<accession>A0A072V8C5</accession>
<dbReference type="EMBL" id="CM001218">
    <property type="protein sequence ID" value="KEH37851.1"/>
    <property type="molecule type" value="Genomic_DNA"/>
</dbReference>
<protein>
    <submittedName>
        <fullName evidence="2 3">Uncharacterized protein</fullName>
    </submittedName>
</protein>
<dbReference type="EnsemblPlants" id="KEH37851">
    <property type="protein sequence ID" value="KEH37851"/>
    <property type="gene ID" value="MTR_2g449940"/>
</dbReference>
<keyword evidence="4" id="KW-1185">Reference proteome</keyword>